<evidence type="ECO:0000256" key="2">
    <source>
        <dbReference type="ARBA" id="ARBA00022598"/>
    </source>
</evidence>
<dbReference type="PROSITE" id="PS50975">
    <property type="entry name" value="ATP_GRASP"/>
    <property type="match status" value="1"/>
</dbReference>
<dbReference type="InterPro" id="IPR005482">
    <property type="entry name" value="Biotin_COase_C"/>
</dbReference>
<dbReference type="EMBL" id="JAXCLW010000002">
    <property type="protein sequence ID" value="MDY0882747.1"/>
    <property type="molecule type" value="Genomic_DNA"/>
</dbReference>
<dbReference type="InterPro" id="IPR016185">
    <property type="entry name" value="PreATP-grasp_dom_sf"/>
</dbReference>
<dbReference type="PANTHER" id="PTHR18866">
    <property type="entry name" value="CARBOXYLASE:PYRUVATE/ACETYL-COA/PROPIONYL-COA CARBOXYLASE"/>
    <property type="match status" value="1"/>
</dbReference>
<dbReference type="SUPFAM" id="SSF56059">
    <property type="entry name" value="Glutathione synthetase ATP-binding domain-like"/>
    <property type="match status" value="1"/>
</dbReference>
<protein>
    <submittedName>
        <fullName evidence="10">Biotin carboxylase N-terminal domain-containing protein</fullName>
    </submittedName>
</protein>
<dbReference type="InterPro" id="IPR000089">
    <property type="entry name" value="Biotin_lipoyl"/>
</dbReference>
<dbReference type="SUPFAM" id="SSF52440">
    <property type="entry name" value="PreATP-grasp domain"/>
    <property type="match status" value="1"/>
</dbReference>
<dbReference type="InterPro" id="IPR050856">
    <property type="entry name" value="Biotin_carboxylase_complex"/>
</dbReference>
<evidence type="ECO:0000313" key="11">
    <source>
        <dbReference type="Proteomes" id="UP001279642"/>
    </source>
</evidence>
<evidence type="ECO:0000313" key="10">
    <source>
        <dbReference type="EMBL" id="MDY0882747.1"/>
    </source>
</evidence>
<dbReference type="CDD" id="cd06850">
    <property type="entry name" value="biotinyl_domain"/>
    <property type="match status" value="1"/>
</dbReference>
<dbReference type="Gene3D" id="3.30.470.20">
    <property type="entry name" value="ATP-grasp fold, B domain"/>
    <property type="match status" value="1"/>
</dbReference>
<dbReference type="Gene3D" id="3.30.700.40">
    <property type="match status" value="1"/>
</dbReference>
<comment type="cofactor">
    <cofactor evidence="1">
        <name>biotin</name>
        <dbReference type="ChEBI" id="CHEBI:57586"/>
    </cofactor>
</comment>
<organism evidence="10 11">
    <name type="scientific">Dongia soli</name>
    <dbReference type="NCBI Taxonomy" id="600628"/>
    <lineage>
        <taxon>Bacteria</taxon>
        <taxon>Pseudomonadati</taxon>
        <taxon>Pseudomonadota</taxon>
        <taxon>Alphaproteobacteria</taxon>
        <taxon>Rhodospirillales</taxon>
        <taxon>Dongiaceae</taxon>
        <taxon>Dongia</taxon>
    </lineage>
</organism>
<dbReference type="Pfam" id="PF02786">
    <property type="entry name" value="CPSase_L_D2"/>
    <property type="match status" value="1"/>
</dbReference>
<reference evidence="10 11" key="1">
    <citation type="journal article" date="2016" name="Antonie Van Leeuwenhoek">
        <title>Dongia soli sp. nov., isolated from soil from Dokdo, Korea.</title>
        <authorList>
            <person name="Kim D.U."/>
            <person name="Lee H."/>
            <person name="Kim H."/>
            <person name="Kim S.G."/>
            <person name="Ka J.O."/>
        </authorList>
    </citation>
    <scope>NUCLEOTIDE SEQUENCE [LARGE SCALE GENOMIC DNA]</scope>
    <source>
        <strain evidence="10 11">D78</strain>
    </source>
</reference>
<dbReference type="Proteomes" id="UP001279642">
    <property type="component" value="Unassembled WGS sequence"/>
</dbReference>
<keyword evidence="5" id="KW-0092">Biotin</keyword>
<dbReference type="InterPro" id="IPR011764">
    <property type="entry name" value="Biotin_carboxylation_dom"/>
</dbReference>
<evidence type="ECO:0000256" key="4">
    <source>
        <dbReference type="ARBA" id="ARBA00022840"/>
    </source>
</evidence>
<accession>A0ABU5E8R5</accession>
<comment type="caution">
    <text evidence="10">The sequence shown here is derived from an EMBL/GenBank/DDBJ whole genome shotgun (WGS) entry which is preliminary data.</text>
</comment>
<sequence>MFERLLIANRGEIACRIIRTARRLGLHCIAIYSDPDATAQHVRLADEAYPVGPAAVGESYLNIDAVIKVALASGAEAVHPGYGFLSENADFAEACLAAGLCFVGPPPDTIRLMGDKAAAKRLAAAIHMPLVPGYDGNQREEAFTEAAARIGYPVLLKAAAGGGGRGMRVVRHAEDLGAAIAGARREAKASFGQDTLLLEKYVEHARHVEVQIFGDRFGNVVYLGDRDCSLQRRHQKLIEEAPAPHIPREIREAMAEAGVELAKAAKYLGAGTVEFLYTRDKFYFIEMNTRLQVEHPVTEMITGLDLVEWQLRVAAGEALPVTQEWVHGSGHAVEIRLCAEDPMRDFVPTGGRILHLSWPRDLPGRRIDAGMIEGDIVGTYYDSMLGKLIAWGETRKMALARLRQLIAETHLAGVMTNRDFTRTAIQHPEFVSAEFDTAFFERHAASLIQDNSGSDLLLALAGLAVTLRPAVDASGLNDPWTRLVGWELNLPIRSRQRFHLDGVLREVSIWSSDGQNWHVQVGGHRSFDIQNPALFGQSISAAIGKVAESAKVIFDGPAIWMMNDEKTLCLMRDEPMARADAVGAGPGSLTAPMPGTIVQILIKPGDIVTKGNPLIILEAMKMEHVIRAPHDGTVAAVHFIAGQQVKEGADLLTLAAEGGSQ</sequence>
<evidence type="ECO:0000259" key="7">
    <source>
        <dbReference type="PROSITE" id="PS50968"/>
    </source>
</evidence>
<gene>
    <name evidence="10" type="ORF">SMD27_07825</name>
</gene>
<feature type="domain" description="Biotin carboxylation" evidence="9">
    <location>
        <begin position="1"/>
        <end position="445"/>
    </location>
</feature>
<dbReference type="PROSITE" id="PS50979">
    <property type="entry name" value="BC"/>
    <property type="match status" value="1"/>
</dbReference>
<keyword evidence="4 6" id="KW-0067">ATP-binding</keyword>
<keyword evidence="3 6" id="KW-0547">Nucleotide-binding</keyword>
<dbReference type="SUPFAM" id="SSF51230">
    <property type="entry name" value="Single hybrid motif"/>
    <property type="match status" value="1"/>
</dbReference>
<feature type="domain" description="ATP-grasp" evidence="8">
    <location>
        <begin position="120"/>
        <end position="315"/>
    </location>
</feature>
<dbReference type="InterPro" id="IPR011761">
    <property type="entry name" value="ATP-grasp"/>
</dbReference>
<dbReference type="InterPro" id="IPR011053">
    <property type="entry name" value="Single_hybrid_motif"/>
</dbReference>
<proteinExistence type="predicted"/>
<evidence type="ECO:0000259" key="8">
    <source>
        <dbReference type="PROSITE" id="PS50975"/>
    </source>
</evidence>
<dbReference type="InterPro" id="IPR005479">
    <property type="entry name" value="CPAse_ATP-bd"/>
</dbReference>
<evidence type="ECO:0000256" key="3">
    <source>
        <dbReference type="ARBA" id="ARBA00022741"/>
    </source>
</evidence>
<dbReference type="Pfam" id="PF00289">
    <property type="entry name" value="Biotin_carb_N"/>
    <property type="match status" value="1"/>
</dbReference>
<dbReference type="PROSITE" id="PS00867">
    <property type="entry name" value="CPSASE_2"/>
    <property type="match status" value="1"/>
</dbReference>
<name>A0ABU5E8R5_9PROT</name>
<evidence type="ECO:0000256" key="1">
    <source>
        <dbReference type="ARBA" id="ARBA00001953"/>
    </source>
</evidence>
<dbReference type="InterPro" id="IPR011054">
    <property type="entry name" value="Rudment_hybrid_motif"/>
</dbReference>
<keyword evidence="11" id="KW-1185">Reference proteome</keyword>
<dbReference type="RefSeq" id="WP_320507810.1">
    <property type="nucleotide sequence ID" value="NZ_JAXCLW010000002.1"/>
</dbReference>
<evidence type="ECO:0000259" key="9">
    <source>
        <dbReference type="PROSITE" id="PS50979"/>
    </source>
</evidence>
<keyword evidence="2" id="KW-0436">Ligase</keyword>
<evidence type="ECO:0000256" key="6">
    <source>
        <dbReference type="PROSITE-ProRule" id="PRU00409"/>
    </source>
</evidence>
<dbReference type="PROSITE" id="PS00866">
    <property type="entry name" value="CPSASE_1"/>
    <property type="match status" value="1"/>
</dbReference>
<dbReference type="Pfam" id="PF00364">
    <property type="entry name" value="Biotin_lipoyl"/>
    <property type="match status" value="1"/>
</dbReference>
<dbReference type="InterPro" id="IPR005481">
    <property type="entry name" value="BC-like_N"/>
</dbReference>
<dbReference type="PANTHER" id="PTHR18866:SF33">
    <property type="entry name" value="METHYLCROTONOYL-COA CARBOXYLASE SUBUNIT ALPHA, MITOCHONDRIAL-RELATED"/>
    <property type="match status" value="1"/>
</dbReference>
<dbReference type="SUPFAM" id="SSF51246">
    <property type="entry name" value="Rudiment single hybrid motif"/>
    <property type="match status" value="1"/>
</dbReference>
<evidence type="ECO:0000256" key="5">
    <source>
        <dbReference type="ARBA" id="ARBA00023267"/>
    </source>
</evidence>
<dbReference type="PROSITE" id="PS50968">
    <property type="entry name" value="BIOTINYL_LIPOYL"/>
    <property type="match status" value="1"/>
</dbReference>
<dbReference type="Pfam" id="PF02785">
    <property type="entry name" value="Biotin_carb_C"/>
    <property type="match status" value="1"/>
</dbReference>
<feature type="domain" description="Lipoyl-binding" evidence="7">
    <location>
        <begin position="579"/>
        <end position="655"/>
    </location>
</feature>
<dbReference type="Gene3D" id="2.40.50.100">
    <property type="match status" value="1"/>
</dbReference>
<dbReference type="SMART" id="SM00878">
    <property type="entry name" value="Biotin_carb_C"/>
    <property type="match status" value="1"/>
</dbReference>